<dbReference type="PANTHER" id="PTHR24291">
    <property type="entry name" value="CYTOCHROME P450 FAMILY 4"/>
    <property type="match status" value="1"/>
</dbReference>
<dbReference type="GO" id="GO:0016705">
    <property type="term" value="F:oxidoreductase activity, acting on paired donors, with incorporation or reduction of molecular oxygen"/>
    <property type="evidence" value="ECO:0007669"/>
    <property type="project" value="InterPro"/>
</dbReference>
<comment type="caution">
    <text evidence="2">The sequence shown here is derived from an EMBL/GenBank/DDBJ whole genome shotgun (WGS) entry which is preliminary data.</text>
</comment>
<dbReference type="InterPro" id="IPR036396">
    <property type="entry name" value="Cyt_P450_sf"/>
</dbReference>
<organism evidence="2 3">
    <name type="scientific">Gigaspora rosea</name>
    <dbReference type="NCBI Taxonomy" id="44941"/>
    <lineage>
        <taxon>Eukaryota</taxon>
        <taxon>Fungi</taxon>
        <taxon>Fungi incertae sedis</taxon>
        <taxon>Mucoromycota</taxon>
        <taxon>Glomeromycotina</taxon>
        <taxon>Glomeromycetes</taxon>
        <taxon>Diversisporales</taxon>
        <taxon>Gigasporaceae</taxon>
        <taxon>Gigaspora</taxon>
    </lineage>
</organism>
<dbReference type="InterPro" id="IPR050196">
    <property type="entry name" value="Cytochrome_P450_Monoox"/>
</dbReference>
<protein>
    <submittedName>
        <fullName evidence="2">Cytochrome P450</fullName>
    </submittedName>
</protein>
<evidence type="ECO:0000313" key="3">
    <source>
        <dbReference type="Proteomes" id="UP000266673"/>
    </source>
</evidence>
<evidence type="ECO:0000256" key="1">
    <source>
        <dbReference type="ARBA" id="ARBA00010617"/>
    </source>
</evidence>
<dbReference type="Proteomes" id="UP000266673">
    <property type="component" value="Unassembled WGS sequence"/>
</dbReference>
<dbReference type="AlphaFoldDB" id="A0A397UWR3"/>
<dbReference type="Gene3D" id="1.10.630.10">
    <property type="entry name" value="Cytochrome P450"/>
    <property type="match status" value="1"/>
</dbReference>
<reference evidence="2 3" key="1">
    <citation type="submission" date="2018-06" db="EMBL/GenBank/DDBJ databases">
        <title>Comparative genomics reveals the genomic features of Rhizophagus irregularis, R. cerebriforme, R. diaphanum and Gigaspora rosea, and their symbiotic lifestyle signature.</title>
        <authorList>
            <person name="Morin E."/>
            <person name="San Clemente H."/>
            <person name="Chen E.C.H."/>
            <person name="De La Providencia I."/>
            <person name="Hainaut M."/>
            <person name="Kuo A."/>
            <person name="Kohler A."/>
            <person name="Murat C."/>
            <person name="Tang N."/>
            <person name="Roy S."/>
            <person name="Loubradou J."/>
            <person name="Henrissat B."/>
            <person name="Grigoriev I.V."/>
            <person name="Corradi N."/>
            <person name="Roux C."/>
            <person name="Martin F.M."/>
        </authorList>
    </citation>
    <scope>NUCLEOTIDE SEQUENCE [LARGE SCALE GENOMIC DNA]</scope>
    <source>
        <strain evidence="2 3">DAOM 194757</strain>
    </source>
</reference>
<keyword evidence="3" id="KW-1185">Reference proteome</keyword>
<dbReference type="GO" id="GO:0005506">
    <property type="term" value="F:iron ion binding"/>
    <property type="evidence" value="ECO:0007669"/>
    <property type="project" value="InterPro"/>
</dbReference>
<dbReference type="OrthoDB" id="1470350at2759"/>
<sequence>METNRLTPAVNSITRYSTDTCEIAGYKWEKGQYFSINIISLHLHEDYWDNPEIYNPDRFYHNTEINNDIIDIDDTIISKNKFSYTIFGGGLRNYDFELSNMDEDLKIKSAAITACQELKVIIKPRKKI</sequence>
<dbReference type="InterPro" id="IPR001128">
    <property type="entry name" value="Cyt_P450"/>
</dbReference>
<dbReference type="STRING" id="44941.A0A397UWR3"/>
<gene>
    <name evidence="2" type="ORF">C2G38_2195731</name>
</gene>
<name>A0A397UWR3_9GLOM</name>
<dbReference type="GO" id="GO:0004497">
    <property type="term" value="F:monooxygenase activity"/>
    <property type="evidence" value="ECO:0007669"/>
    <property type="project" value="InterPro"/>
</dbReference>
<proteinExistence type="inferred from homology"/>
<dbReference type="Pfam" id="PF00067">
    <property type="entry name" value="p450"/>
    <property type="match status" value="1"/>
</dbReference>
<dbReference type="GO" id="GO:0020037">
    <property type="term" value="F:heme binding"/>
    <property type="evidence" value="ECO:0007669"/>
    <property type="project" value="InterPro"/>
</dbReference>
<evidence type="ECO:0000313" key="2">
    <source>
        <dbReference type="EMBL" id="RIB14222.1"/>
    </source>
</evidence>
<dbReference type="EMBL" id="QKWP01000851">
    <property type="protein sequence ID" value="RIB14222.1"/>
    <property type="molecule type" value="Genomic_DNA"/>
</dbReference>
<accession>A0A397UWR3</accession>
<dbReference type="SUPFAM" id="SSF48264">
    <property type="entry name" value="Cytochrome P450"/>
    <property type="match status" value="1"/>
</dbReference>
<comment type="similarity">
    <text evidence="1">Belongs to the cytochrome P450 family.</text>
</comment>
<dbReference type="PANTHER" id="PTHR24291:SF201">
    <property type="entry name" value="CYTOCHROME P450, FAMILY 4, SUBFAMILY B, POLYPEPTIDE 7"/>
    <property type="match status" value="1"/>
</dbReference>